<dbReference type="InterPro" id="IPR004344">
    <property type="entry name" value="TTL/TTLL_fam"/>
</dbReference>
<sequence>MHILVVNDDGPPSNQSSPYIHSLVQSLQSAGHTVSVVLPHQQRSWIGKAHLIGAAVRPTYFRPGTLHKDDGTTHEFPHGMNEGDDENYDGDEWILVDSTPASCVQIGLYHYFQDRGPVDLVVSGPNYGRNTTALFAMSSGTIGGAMEAAVCGKHAIALSYAFSSRDHDPVVIAEASRHSVRVIEYLHKNWADGVDLYTVNVPLEPGVSESKVLYTNMLDNRWSSGSCFRAVDASASTATPEKQEHDVRHQAGDGAAPVKRSRIPHKHFEWSPNFTDVYRSVEESTPGNDGWTVKEGMTSVTPLKANFMHTPGIQGEITLLCIARIAFLPSDCLLLVCLSISCRPDNNTEPTFYTLVDSDDSYVQSLMERALQRRLGNGQCRAVSSLSDLPSRTTPVFQYREYERLEFEHIMVHSSTSLANAYIIRKALIRKHYLTNTVTNWVTKHPESVLAKHFKFAFDFELDYAEFLDDALLEAYELRDSLDKNETRPDEEKEWWILKPGMSDRGQGIRLFNSEDGLREIFEEWEVDDSDDESGSERPEPENNPDDDDDNQGVVTSQLRHFIAQPYIDPPLLIPSSHNRKFHIRTYVLAVGSLKVYVFKEMLALFAAKPYCPPYEDEDEVKDLARHLTNTCFQEGGSSNKDSVRRFWQLEDYVPGLTCSWKQNVFDQICAVTGEIFEAAARGMMVHFQTLPNAFELFGVDFLVDKSGNAWLLELNAYPDFAQTGEDLKEAVVGRLFEETVDVAVKPFFGLGDAEAKGTEMMKLVADLDLGRKN</sequence>
<evidence type="ECO:0000313" key="4">
    <source>
        <dbReference type="Proteomes" id="UP000248423"/>
    </source>
</evidence>
<dbReference type="Gene3D" id="3.30.470.20">
    <property type="entry name" value="ATP-grasp fold, B domain"/>
    <property type="match status" value="1"/>
</dbReference>
<dbReference type="SUPFAM" id="SSF56059">
    <property type="entry name" value="Glutathione synthetase ATP-binding domain-like"/>
    <property type="match status" value="1"/>
</dbReference>
<dbReference type="NCBIfam" id="TIGR00087">
    <property type="entry name" value="surE"/>
    <property type="match status" value="1"/>
</dbReference>
<dbReference type="Proteomes" id="UP000248423">
    <property type="component" value="Unassembled WGS sequence"/>
</dbReference>
<evidence type="ECO:0000313" key="3">
    <source>
        <dbReference type="EMBL" id="PYI05925.1"/>
    </source>
</evidence>
<reference evidence="3 4" key="1">
    <citation type="submission" date="2018-02" db="EMBL/GenBank/DDBJ databases">
        <title>The genomes of Aspergillus section Nigri reveals drivers in fungal speciation.</title>
        <authorList>
            <consortium name="DOE Joint Genome Institute"/>
            <person name="Vesth T.C."/>
            <person name="Nybo J."/>
            <person name="Theobald S."/>
            <person name="Brandl J."/>
            <person name="Frisvad J.C."/>
            <person name="Nielsen K.F."/>
            <person name="Lyhne E.K."/>
            <person name="Kogle M.E."/>
            <person name="Kuo A."/>
            <person name="Riley R."/>
            <person name="Clum A."/>
            <person name="Nolan M."/>
            <person name="Lipzen A."/>
            <person name="Salamov A."/>
            <person name="Henrissat B."/>
            <person name="Wiebenga A."/>
            <person name="De vries R.P."/>
            <person name="Grigoriev I.V."/>
            <person name="Mortensen U.H."/>
            <person name="Andersen M.R."/>
            <person name="Baker S.E."/>
        </authorList>
    </citation>
    <scope>NUCLEOTIDE SEQUENCE [LARGE SCALE GENOMIC DNA]</scope>
    <source>
        <strain evidence="3 4">CBS 121057</strain>
    </source>
</reference>
<keyword evidence="4" id="KW-1185">Reference proteome</keyword>
<protein>
    <submittedName>
        <fullName evidence="3">Sure-like protein</fullName>
    </submittedName>
</protein>
<accession>A0A319EDJ4</accession>
<dbReference type="Pfam" id="PF01975">
    <property type="entry name" value="SurE"/>
    <property type="match status" value="1"/>
</dbReference>
<feature type="domain" description="Survival protein SurE-like phosphatase/nucleotidase" evidence="2">
    <location>
        <begin position="3"/>
        <end position="223"/>
    </location>
</feature>
<dbReference type="PANTHER" id="PTHR47551:SF1">
    <property type="entry name" value="TUBULIN--TYROSINE LIGASE PBY1-RELATED"/>
    <property type="match status" value="1"/>
</dbReference>
<dbReference type="SUPFAM" id="SSF64167">
    <property type="entry name" value="SurE-like"/>
    <property type="match status" value="1"/>
</dbReference>
<feature type="region of interest" description="Disordered" evidence="1">
    <location>
        <begin position="234"/>
        <end position="258"/>
    </location>
</feature>
<dbReference type="OrthoDB" id="202825at2759"/>
<proteinExistence type="predicted"/>
<dbReference type="InterPro" id="IPR027746">
    <property type="entry name" value="TTL"/>
</dbReference>
<dbReference type="AlphaFoldDB" id="A0A319EDJ4"/>
<dbReference type="EMBL" id="KZ826354">
    <property type="protein sequence ID" value="PYI05925.1"/>
    <property type="molecule type" value="Genomic_DNA"/>
</dbReference>
<dbReference type="GO" id="GO:0000932">
    <property type="term" value="C:P-body"/>
    <property type="evidence" value="ECO:0007669"/>
    <property type="project" value="TreeGrafter"/>
</dbReference>
<feature type="region of interest" description="Disordered" evidence="1">
    <location>
        <begin position="526"/>
        <end position="553"/>
    </location>
</feature>
<dbReference type="InterPro" id="IPR002828">
    <property type="entry name" value="SurE-like_Pase/nucleotidase"/>
</dbReference>
<dbReference type="Gene3D" id="3.40.1210.10">
    <property type="entry name" value="Survival protein SurE-like phosphatase/nucleotidase"/>
    <property type="match status" value="1"/>
</dbReference>
<evidence type="ECO:0000256" key="1">
    <source>
        <dbReference type="SAM" id="MobiDB-lite"/>
    </source>
</evidence>
<feature type="compositionally biased region" description="Basic and acidic residues" evidence="1">
    <location>
        <begin position="241"/>
        <end position="251"/>
    </location>
</feature>
<dbReference type="Pfam" id="PF03133">
    <property type="entry name" value="TTL"/>
    <property type="match status" value="1"/>
</dbReference>
<dbReference type="GO" id="GO:0016787">
    <property type="term" value="F:hydrolase activity"/>
    <property type="evidence" value="ECO:0007669"/>
    <property type="project" value="InterPro"/>
</dbReference>
<dbReference type="STRING" id="1448318.A0A319EDJ4"/>
<evidence type="ECO:0000259" key="2">
    <source>
        <dbReference type="Pfam" id="PF01975"/>
    </source>
</evidence>
<dbReference type="VEuPathDB" id="FungiDB:BO78DRAFT_370229"/>
<dbReference type="PROSITE" id="PS51221">
    <property type="entry name" value="TTL"/>
    <property type="match status" value="1"/>
</dbReference>
<dbReference type="PANTHER" id="PTHR47551">
    <property type="entry name" value="TUBULIN--TYROSINE LIGASE PBY1-RELATED"/>
    <property type="match status" value="1"/>
</dbReference>
<dbReference type="InterPro" id="IPR036523">
    <property type="entry name" value="SurE-like_sf"/>
</dbReference>
<name>A0A319EDJ4_ASPSB</name>
<organism evidence="3 4">
    <name type="scientific">Aspergillus sclerotiicarbonarius (strain CBS 121057 / IBT 28362)</name>
    <dbReference type="NCBI Taxonomy" id="1448318"/>
    <lineage>
        <taxon>Eukaryota</taxon>
        <taxon>Fungi</taxon>
        <taxon>Dikarya</taxon>
        <taxon>Ascomycota</taxon>
        <taxon>Pezizomycotina</taxon>
        <taxon>Eurotiomycetes</taxon>
        <taxon>Eurotiomycetidae</taxon>
        <taxon>Eurotiales</taxon>
        <taxon>Aspergillaceae</taxon>
        <taxon>Aspergillus</taxon>
        <taxon>Aspergillus subgen. Circumdati</taxon>
    </lineage>
</organism>
<gene>
    <name evidence="3" type="ORF">BO78DRAFT_370229</name>
</gene>